<dbReference type="InterPro" id="IPR001005">
    <property type="entry name" value="SANT/Myb"/>
</dbReference>
<evidence type="ECO:0000313" key="3">
    <source>
        <dbReference type="Proteomes" id="UP000053237"/>
    </source>
</evidence>
<protein>
    <recommendedName>
        <fullName evidence="1">Myb-like domain-containing protein</fullName>
    </recommendedName>
</protein>
<sequence length="409" mass="46803">MRQYSSVEYRTVSDAWTAEEHERFLIGLERCGLYGKNQIMSQGMWQIILEAVGATKSLHQVQEHAQNYFMQLQALGTKKNKDFLETASLETTWTMEEEKRFEEILSKWRSSDDYCWQEISNALPGRSLEEVKERYKKLCNDVRRIEQGNHVTAYYSRYKRPYTAVSIQNGDEDLARMQQEYLDFQPRSQAYNHNNVMNISRKSTRNNRRETFGDRIILSKEDQRYLFDAVAHVQAISSANSPAVAIVNTAVNLLLRHRAEIREGFEARITLDQAYLALEKLVSQLELQGNSGAPVYHLIVNELVFMLGLADGPMQSQPGLIAPLSVNPSIYSGRNYLVHPMPNFNTLNQCEHLHQFQSSRQMAPSSIASLAGRITEEPLANNASFLPSYHGFDDGCVLPAALYHPLERD</sequence>
<dbReference type="OrthoDB" id="118550at2759"/>
<dbReference type="STRING" id="65357.A0A024FU36"/>
<dbReference type="AlphaFoldDB" id="A0A024FU36"/>
<dbReference type="Proteomes" id="UP000053237">
    <property type="component" value="Unassembled WGS sequence"/>
</dbReference>
<evidence type="ECO:0000313" key="2">
    <source>
        <dbReference type="EMBL" id="CCI10179.1"/>
    </source>
</evidence>
<dbReference type="PANTHER" id="PTHR44042:SF67">
    <property type="entry name" value="MYB-LIKE PROTEIN I"/>
    <property type="match status" value="1"/>
</dbReference>
<dbReference type="PROSITE" id="PS50090">
    <property type="entry name" value="MYB_LIKE"/>
    <property type="match status" value="1"/>
</dbReference>
<dbReference type="EMBL" id="CAIX01000131">
    <property type="protein sequence ID" value="CCI10179.1"/>
    <property type="molecule type" value="Genomic_DNA"/>
</dbReference>
<evidence type="ECO:0000259" key="1">
    <source>
        <dbReference type="PROSITE" id="PS50090"/>
    </source>
</evidence>
<comment type="caution">
    <text evidence="2">The sequence shown here is derived from an EMBL/GenBank/DDBJ whole genome shotgun (WGS) entry which is preliminary data.</text>
</comment>
<gene>
    <name evidence="2" type="ORF">BN9_074900</name>
</gene>
<reference evidence="2 3" key="1">
    <citation type="submission" date="2012-05" db="EMBL/GenBank/DDBJ databases">
        <title>Recombination and specialization in a pathogen metapopulation.</title>
        <authorList>
            <person name="Gardiner A."/>
            <person name="Kemen E."/>
            <person name="Schultz-Larsen T."/>
            <person name="MacLean D."/>
            <person name="Van Oosterhout C."/>
            <person name="Jones J.D.G."/>
        </authorList>
    </citation>
    <scope>NUCLEOTIDE SEQUENCE [LARGE SCALE GENOMIC DNA]</scope>
    <source>
        <strain evidence="2 3">Ac Nc2</strain>
    </source>
</reference>
<organism evidence="2 3">
    <name type="scientific">Albugo candida</name>
    <dbReference type="NCBI Taxonomy" id="65357"/>
    <lineage>
        <taxon>Eukaryota</taxon>
        <taxon>Sar</taxon>
        <taxon>Stramenopiles</taxon>
        <taxon>Oomycota</taxon>
        <taxon>Peronosporomycetes</taxon>
        <taxon>Albuginales</taxon>
        <taxon>Albuginaceae</taxon>
        <taxon>Albugo</taxon>
    </lineage>
</organism>
<keyword evidence="3" id="KW-1185">Reference proteome</keyword>
<dbReference type="PANTHER" id="PTHR44042">
    <property type="entry name" value="DUPLICATED HOMEODOMAIN-LIKE SUPERFAMILY PROTEIN-RELATED"/>
    <property type="match status" value="1"/>
</dbReference>
<dbReference type="Pfam" id="PF00249">
    <property type="entry name" value="Myb_DNA-binding"/>
    <property type="match status" value="2"/>
</dbReference>
<dbReference type="SMART" id="SM00717">
    <property type="entry name" value="SANT"/>
    <property type="match status" value="2"/>
</dbReference>
<feature type="domain" description="Myb-like" evidence="1">
    <location>
        <begin position="93"/>
        <end position="139"/>
    </location>
</feature>
<dbReference type="InterPro" id="IPR009057">
    <property type="entry name" value="Homeodomain-like_sf"/>
</dbReference>
<dbReference type="Gene3D" id="1.10.10.60">
    <property type="entry name" value="Homeodomain-like"/>
    <property type="match status" value="2"/>
</dbReference>
<proteinExistence type="predicted"/>
<dbReference type="SUPFAM" id="SSF46689">
    <property type="entry name" value="Homeodomain-like"/>
    <property type="match status" value="2"/>
</dbReference>
<name>A0A024FU36_9STRA</name>
<dbReference type="InParanoid" id="A0A024FU36"/>
<accession>A0A024FU36</accession>
<dbReference type="CDD" id="cd00167">
    <property type="entry name" value="SANT"/>
    <property type="match status" value="2"/>
</dbReference>